<protein>
    <submittedName>
        <fullName evidence="3">PEP-CTERM motif protein</fullName>
    </submittedName>
</protein>
<dbReference type="RefSeq" id="WP_146373135.1">
    <property type="nucleotide sequence ID" value="NZ_SJPP01000002.1"/>
</dbReference>
<feature type="domain" description="Ice-binding protein C-terminal" evidence="2">
    <location>
        <begin position="239"/>
        <end position="264"/>
    </location>
</feature>
<comment type="caution">
    <text evidence="3">The sequence shown here is derived from an EMBL/GenBank/DDBJ whole genome shotgun (WGS) entry which is preliminary data.</text>
</comment>
<dbReference type="Pfam" id="PF07589">
    <property type="entry name" value="PEP-CTERM"/>
    <property type="match status" value="1"/>
</dbReference>
<dbReference type="EMBL" id="SJPP01000002">
    <property type="protein sequence ID" value="TWU09443.1"/>
    <property type="molecule type" value="Genomic_DNA"/>
</dbReference>
<dbReference type="InterPro" id="IPR013424">
    <property type="entry name" value="Ice-binding_C"/>
</dbReference>
<gene>
    <name evidence="3" type="ORF">CA54_46850</name>
</gene>
<name>A0A5C6BBI2_9PLAN</name>
<evidence type="ECO:0000313" key="3">
    <source>
        <dbReference type="EMBL" id="TWU09443.1"/>
    </source>
</evidence>
<evidence type="ECO:0000313" key="4">
    <source>
        <dbReference type="Proteomes" id="UP000320735"/>
    </source>
</evidence>
<sequence length="269" mass="28047" precursor="true">MKHLFLAGLISLGFVASAQAGTLYAVRETGDVLVSIDTNTLAFTDIGALGVTYDFGGLAYDPNSDTLYMIDGRGAESLYTVDQNTGAASLIGSHGITDLFGLAFDSTNNVLYGSGESPSGLYTMNIATGAASLVGDPGVGADGLSYDSKNDRLVGNEAGPGDLYELNRSTGAATLLFDGAFTNNNGMAYDPENDLFWAIDWSGNLYTYDPNNGYARTTQLSGLGAYDGLTYITASVVNPVPEPSTFALLGMGGLALVGYGVRRKRQQAA</sequence>
<dbReference type="Gene3D" id="2.130.10.10">
    <property type="entry name" value="YVTN repeat-like/Quinoprotein amine dehydrogenase"/>
    <property type="match status" value="1"/>
</dbReference>
<keyword evidence="4" id="KW-1185">Reference proteome</keyword>
<evidence type="ECO:0000256" key="1">
    <source>
        <dbReference type="SAM" id="SignalP"/>
    </source>
</evidence>
<evidence type="ECO:0000259" key="2">
    <source>
        <dbReference type="Pfam" id="PF07589"/>
    </source>
</evidence>
<dbReference type="OrthoDB" id="252653at2"/>
<feature type="signal peptide" evidence="1">
    <location>
        <begin position="1"/>
        <end position="20"/>
    </location>
</feature>
<dbReference type="Proteomes" id="UP000320735">
    <property type="component" value="Unassembled WGS sequence"/>
</dbReference>
<feature type="chain" id="PRO_5022798323" evidence="1">
    <location>
        <begin position="21"/>
        <end position="269"/>
    </location>
</feature>
<organism evidence="3 4">
    <name type="scientific">Symmachiella macrocystis</name>
    <dbReference type="NCBI Taxonomy" id="2527985"/>
    <lineage>
        <taxon>Bacteria</taxon>
        <taxon>Pseudomonadati</taxon>
        <taxon>Planctomycetota</taxon>
        <taxon>Planctomycetia</taxon>
        <taxon>Planctomycetales</taxon>
        <taxon>Planctomycetaceae</taxon>
        <taxon>Symmachiella</taxon>
    </lineage>
</organism>
<dbReference type="AlphaFoldDB" id="A0A5C6BBI2"/>
<accession>A0A5C6BBI2</accession>
<reference evidence="3 4" key="1">
    <citation type="submission" date="2019-02" db="EMBL/GenBank/DDBJ databases">
        <title>Deep-cultivation of Planctomycetes and their phenomic and genomic characterization uncovers novel biology.</title>
        <authorList>
            <person name="Wiegand S."/>
            <person name="Jogler M."/>
            <person name="Boedeker C."/>
            <person name="Pinto D."/>
            <person name="Vollmers J."/>
            <person name="Rivas-Marin E."/>
            <person name="Kohn T."/>
            <person name="Peeters S.H."/>
            <person name="Heuer A."/>
            <person name="Rast P."/>
            <person name="Oberbeckmann S."/>
            <person name="Bunk B."/>
            <person name="Jeske O."/>
            <person name="Meyerdierks A."/>
            <person name="Storesund J.E."/>
            <person name="Kallscheuer N."/>
            <person name="Luecker S."/>
            <person name="Lage O.M."/>
            <person name="Pohl T."/>
            <person name="Merkel B.J."/>
            <person name="Hornburger P."/>
            <person name="Mueller R.-W."/>
            <person name="Bruemmer F."/>
            <person name="Labrenz M."/>
            <person name="Spormann A.M."/>
            <person name="Op Den Camp H."/>
            <person name="Overmann J."/>
            <person name="Amann R."/>
            <person name="Jetten M.S.M."/>
            <person name="Mascher T."/>
            <person name="Medema M.H."/>
            <person name="Devos D.P."/>
            <person name="Kaster A.-K."/>
            <person name="Ovreas L."/>
            <person name="Rohde M."/>
            <person name="Galperin M.Y."/>
            <person name="Jogler C."/>
        </authorList>
    </citation>
    <scope>NUCLEOTIDE SEQUENCE [LARGE SCALE GENOMIC DNA]</scope>
    <source>
        <strain evidence="3 4">CA54</strain>
    </source>
</reference>
<dbReference type="NCBIfam" id="TIGR02595">
    <property type="entry name" value="PEP_CTERM"/>
    <property type="match status" value="1"/>
</dbReference>
<keyword evidence="1" id="KW-0732">Signal</keyword>
<proteinExistence type="predicted"/>
<dbReference type="SUPFAM" id="SSF101898">
    <property type="entry name" value="NHL repeat"/>
    <property type="match status" value="1"/>
</dbReference>
<dbReference type="InterPro" id="IPR015943">
    <property type="entry name" value="WD40/YVTN_repeat-like_dom_sf"/>
</dbReference>